<dbReference type="RefSeq" id="XP_026292550.1">
    <property type="nucleotide sequence ID" value="XM_026436765.2"/>
</dbReference>
<evidence type="ECO:0000313" key="3">
    <source>
        <dbReference type="Proteomes" id="UP000504606"/>
    </source>
</evidence>
<name>A0A6J1TLL8_FRAOC</name>
<dbReference type="AlphaFoldDB" id="A0A6J1TLL8"/>
<sequence length="297" mass="33496">MESRVHLRVSGRGGSSSPRPASLFASLFIVAILAAAAHADAVLEQQSVPWADAARYAAARYSAANGNFTGRNYYSYCDICPDHTLCRYYTQGAACRSGVSVSRPLQREEQDEVVAAHNTVRWILATGEESRGSPGPQPSAANMRLMWYDEELAAIAQRWADQCQFKHDTCRNVERFPVGQNIYLERMTRPLKRPDWSKVVRKWYDEVAKHNGRQSLRPYRFSAVTGHFTQLSWADTFLVGCGIAEYNDYYAGRRWNTRLYVCDYGPTGNVVGDWMYQTGEACAHCGPESYCYYGLCV</sequence>
<evidence type="ECO:0000256" key="1">
    <source>
        <dbReference type="SAM" id="SignalP"/>
    </source>
</evidence>
<dbReference type="OrthoDB" id="414826at2759"/>
<protein>
    <submittedName>
        <fullName evidence="4">Venom allergen 5-like isoform X1</fullName>
    </submittedName>
</protein>
<keyword evidence="3" id="KW-1185">Reference proteome</keyword>
<dbReference type="PANTHER" id="PTHR10334">
    <property type="entry name" value="CYSTEINE-RICH SECRETORY PROTEIN-RELATED"/>
    <property type="match status" value="1"/>
</dbReference>
<feature type="chain" id="PRO_5027098149" evidence="1">
    <location>
        <begin position="40"/>
        <end position="297"/>
    </location>
</feature>
<evidence type="ECO:0000259" key="2">
    <source>
        <dbReference type="SMART" id="SM00198"/>
    </source>
</evidence>
<proteinExistence type="predicted"/>
<dbReference type="InterPro" id="IPR014044">
    <property type="entry name" value="CAP_dom"/>
</dbReference>
<reference evidence="4" key="1">
    <citation type="submission" date="2025-08" db="UniProtKB">
        <authorList>
            <consortium name="RefSeq"/>
        </authorList>
    </citation>
    <scope>IDENTIFICATION</scope>
    <source>
        <tissue evidence="4">Whole organism</tissue>
    </source>
</reference>
<dbReference type="InterPro" id="IPR035940">
    <property type="entry name" value="CAP_sf"/>
</dbReference>
<feature type="domain" description="SCP" evidence="2">
    <location>
        <begin position="108"/>
        <end position="272"/>
    </location>
</feature>
<dbReference type="Proteomes" id="UP000504606">
    <property type="component" value="Unplaced"/>
</dbReference>
<dbReference type="PRINTS" id="PR00837">
    <property type="entry name" value="V5TPXLIKE"/>
</dbReference>
<evidence type="ECO:0000313" key="4">
    <source>
        <dbReference type="RefSeq" id="XP_026292550.1"/>
    </source>
</evidence>
<gene>
    <name evidence="4" type="primary">LOC113216930</name>
</gene>
<dbReference type="SMART" id="SM00198">
    <property type="entry name" value="SCP"/>
    <property type="match status" value="1"/>
</dbReference>
<dbReference type="InterPro" id="IPR002413">
    <property type="entry name" value="V5_allergen-like"/>
</dbReference>
<dbReference type="CDD" id="cd05380">
    <property type="entry name" value="CAP_euk"/>
    <property type="match status" value="1"/>
</dbReference>
<dbReference type="Gene3D" id="3.40.33.10">
    <property type="entry name" value="CAP"/>
    <property type="match status" value="1"/>
</dbReference>
<dbReference type="PRINTS" id="PR00838">
    <property type="entry name" value="V5ALLERGEN"/>
</dbReference>
<keyword evidence="1" id="KW-0732">Signal</keyword>
<accession>A0A6J1TLL8</accession>
<dbReference type="KEGG" id="foc:113216930"/>
<dbReference type="GeneID" id="113216930"/>
<dbReference type="SUPFAM" id="SSF55797">
    <property type="entry name" value="PR-1-like"/>
    <property type="match status" value="1"/>
</dbReference>
<feature type="signal peptide" evidence="1">
    <location>
        <begin position="1"/>
        <end position="39"/>
    </location>
</feature>
<dbReference type="Pfam" id="PF00188">
    <property type="entry name" value="CAP"/>
    <property type="match status" value="1"/>
</dbReference>
<organism evidence="3 4">
    <name type="scientific">Frankliniella occidentalis</name>
    <name type="common">Western flower thrips</name>
    <name type="synonym">Euthrips occidentalis</name>
    <dbReference type="NCBI Taxonomy" id="133901"/>
    <lineage>
        <taxon>Eukaryota</taxon>
        <taxon>Metazoa</taxon>
        <taxon>Ecdysozoa</taxon>
        <taxon>Arthropoda</taxon>
        <taxon>Hexapoda</taxon>
        <taxon>Insecta</taxon>
        <taxon>Pterygota</taxon>
        <taxon>Neoptera</taxon>
        <taxon>Paraneoptera</taxon>
        <taxon>Thysanoptera</taxon>
        <taxon>Terebrantia</taxon>
        <taxon>Thripoidea</taxon>
        <taxon>Thripidae</taxon>
        <taxon>Frankliniella</taxon>
    </lineage>
</organism>
<dbReference type="GO" id="GO:0005576">
    <property type="term" value="C:extracellular region"/>
    <property type="evidence" value="ECO:0007669"/>
    <property type="project" value="UniProtKB-SubCell"/>
</dbReference>
<dbReference type="InterPro" id="IPR001283">
    <property type="entry name" value="CRISP-related"/>
</dbReference>